<dbReference type="EMBL" id="AMGV01000024">
    <property type="protein sequence ID" value="KEF51407.1"/>
    <property type="molecule type" value="Genomic_DNA"/>
</dbReference>
<name>A0A072NVI8_9EURO</name>
<evidence type="ECO:0000256" key="5">
    <source>
        <dbReference type="ARBA" id="ARBA00023136"/>
    </source>
</evidence>
<keyword evidence="4" id="KW-1133">Transmembrane helix</keyword>
<comment type="similarity">
    <text evidence="2 6">Belongs to the peroxisomal membrane protein PXMP2/4 family.</text>
</comment>
<keyword evidence="3" id="KW-0812">Transmembrane</keyword>
<sequence length="73" mass="8157">MVRRWYQSKLSKRPLLTQAVTTAVLFGAGDTLAQQAVERKGFRNHDAARTGRMVLYGGCEDMMRGAATIRVDK</sequence>
<evidence type="ECO:0000256" key="4">
    <source>
        <dbReference type="ARBA" id="ARBA00022989"/>
    </source>
</evidence>
<evidence type="ECO:0000256" key="1">
    <source>
        <dbReference type="ARBA" id="ARBA00004141"/>
    </source>
</evidence>
<comment type="caution">
    <text evidence="7">The sequence shown here is derived from an EMBL/GenBank/DDBJ whole genome shotgun (WGS) entry which is preliminary data.</text>
</comment>
<dbReference type="OrthoDB" id="430207at2759"/>
<evidence type="ECO:0000313" key="7">
    <source>
        <dbReference type="EMBL" id="KEF51407.1"/>
    </source>
</evidence>
<protein>
    <submittedName>
        <fullName evidence="7">Uncharacterized protein</fullName>
    </submittedName>
</protein>
<comment type="subcellular location">
    <subcellularLocation>
        <location evidence="1">Membrane</location>
        <topology evidence="1">Multi-pass membrane protein</topology>
    </subcellularLocation>
</comment>
<dbReference type="HOGENOM" id="CLU_2704804_0_0_1"/>
<dbReference type="STRING" id="1182545.A0A072NVI8"/>
<reference evidence="7 8" key="1">
    <citation type="submission" date="2013-03" db="EMBL/GenBank/DDBJ databases">
        <title>The Genome Sequence of Exophiala aquamarina CBS 119918.</title>
        <authorList>
            <consortium name="The Broad Institute Genomics Platform"/>
            <person name="Cuomo C."/>
            <person name="de Hoog S."/>
            <person name="Gorbushina A."/>
            <person name="Walker B."/>
            <person name="Young S.K."/>
            <person name="Zeng Q."/>
            <person name="Gargeya S."/>
            <person name="Fitzgerald M."/>
            <person name="Haas B."/>
            <person name="Abouelleil A."/>
            <person name="Allen A.W."/>
            <person name="Alvarado L."/>
            <person name="Arachchi H.M."/>
            <person name="Berlin A.M."/>
            <person name="Chapman S.B."/>
            <person name="Gainer-Dewar J."/>
            <person name="Goldberg J."/>
            <person name="Griggs A."/>
            <person name="Gujja S."/>
            <person name="Hansen M."/>
            <person name="Howarth C."/>
            <person name="Imamovic A."/>
            <person name="Ireland A."/>
            <person name="Larimer J."/>
            <person name="McCowan C."/>
            <person name="Murphy C."/>
            <person name="Pearson M."/>
            <person name="Poon T.W."/>
            <person name="Priest M."/>
            <person name="Roberts A."/>
            <person name="Saif S."/>
            <person name="Shea T."/>
            <person name="Sisk P."/>
            <person name="Sykes S."/>
            <person name="Wortman J."/>
            <person name="Nusbaum C."/>
            <person name="Birren B."/>
        </authorList>
    </citation>
    <scope>NUCLEOTIDE SEQUENCE [LARGE SCALE GENOMIC DNA]</scope>
    <source>
        <strain evidence="7 8">CBS 119918</strain>
    </source>
</reference>
<organism evidence="7 8">
    <name type="scientific">Exophiala aquamarina CBS 119918</name>
    <dbReference type="NCBI Taxonomy" id="1182545"/>
    <lineage>
        <taxon>Eukaryota</taxon>
        <taxon>Fungi</taxon>
        <taxon>Dikarya</taxon>
        <taxon>Ascomycota</taxon>
        <taxon>Pezizomycotina</taxon>
        <taxon>Eurotiomycetes</taxon>
        <taxon>Chaetothyriomycetidae</taxon>
        <taxon>Chaetothyriales</taxon>
        <taxon>Herpotrichiellaceae</taxon>
        <taxon>Exophiala</taxon>
    </lineage>
</organism>
<evidence type="ECO:0000256" key="2">
    <source>
        <dbReference type="ARBA" id="ARBA00006824"/>
    </source>
</evidence>
<keyword evidence="5" id="KW-0472">Membrane</keyword>
<dbReference type="GO" id="GO:0016020">
    <property type="term" value="C:membrane"/>
    <property type="evidence" value="ECO:0007669"/>
    <property type="project" value="UniProtKB-SubCell"/>
</dbReference>
<accession>A0A072NVI8</accession>
<dbReference type="PANTHER" id="PTHR11266">
    <property type="entry name" value="PEROXISOMAL MEMBRANE PROTEIN 2, PXMP2 MPV17"/>
    <property type="match status" value="1"/>
</dbReference>
<dbReference type="AlphaFoldDB" id="A0A072NVI8"/>
<evidence type="ECO:0000256" key="6">
    <source>
        <dbReference type="RuleBase" id="RU363053"/>
    </source>
</evidence>
<evidence type="ECO:0000313" key="8">
    <source>
        <dbReference type="Proteomes" id="UP000027920"/>
    </source>
</evidence>
<dbReference type="RefSeq" id="XP_013253997.1">
    <property type="nucleotide sequence ID" value="XM_013398543.1"/>
</dbReference>
<dbReference type="PANTHER" id="PTHR11266:SF17">
    <property type="entry name" value="PROTEIN MPV17"/>
    <property type="match status" value="1"/>
</dbReference>
<dbReference type="Proteomes" id="UP000027920">
    <property type="component" value="Unassembled WGS sequence"/>
</dbReference>
<gene>
    <name evidence="7" type="ORF">A1O9_12556</name>
</gene>
<proteinExistence type="inferred from homology"/>
<keyword evidence="8" id="KW-1185">Reference proteome</keyword>
<dbReference type="VEuPathDB" id="FungiDB:A1O9_12556"/>
<evidence type="ECO:0000256" key="3">
    <source>
        <dbReference type="ARBA" id="ARBA00022692"/>
    </source>
</evidence>
<dbReference type="InterPro" id="IPR007248">
    <property type="entry name" value="Mpv17_PMP22"/>
</dbReference>
<dbReference type="GO" id="GO:0005739">
    <property type="term" value="C:mitochondrion"/>
    <property type="evidence" value="ECO:0007669"/>
    <property type="project" value="TreeGrafter"/>
</dbReference>
<dbReference type="GeneID" id="25287450"/>